<evidence type="ECO:0000313" key="3">
    <source>
        <dbReference type="Proteomes" id="UP001596083"/>
    </source>
</evidence>
<dbReference type="Gene3D" id="3.40.630.30">
    <property type="match status" value="1"/>
</dbReference>
<dbReference type="GO" id="GO:0016746">
    <property type="term" value="F:acyltransferase activity"/>
    <property type="evidence" value="ECO:0007669"/>
    <property type="project" value="UniProtKB-KW"/>
</dbReference>
<dbReference type="InterPro" id="IPR016181">
    <property type="entry name" value="Acyl_CoA_acyltransferase"/>
</dbReference>
<keyword evidence="2" id="KW-0808">Transferase</keyword>
<feature type="domain" description="N-acetyltransferase" evidence="1">
    <location>
        <begin position="71"/>
        <end position="150"/>
    </location>
</feature>
<dbReference type="EMBL" id="JBHSPB010000003">
    <property type="protein sequence ID" value="MFC5719650.1"/>
    <property type="molecule type" value="Genomic_DNA"/>
</dbReference>
<organism evidence="2 3">
    <name type="scientific">Streptomyces gamaensis</name>
    <dbReference type="NCBI Taxonomy" id="1763542"/>
    <lineage>
        <taxon>Bacteria</taxon>
        <taxon>Bacillati</taxon>
        <taxon>Actinomycetota</taxon>
        <taxon>Actinomycetes</taxon>
        <taxon>Kitasatosporales</taxon>
        <taxon>Streptomycetaceae</taxon>
        <taxon>Streptomyces</taxon>
    </lineage>
</organism>
<reference evidence="3" key="1">
    <citation type="journal article" date="2019" name="Int. J. Syst. Evol. Microbiol.">
        <title>The Global Catalogue of Microorganisms (GCM) 10K type strain sequencing project: providing services to taxonomists for standard genome sequencing and annotation.</title>
        <authorList>
            <consortium name="The Broad Institute Genomics Platform"/>
            <consortium name="The Broad Institute Genome Sequencing Center for Infectious Disease"/>
            <person name="Wu L."/>
            <person name="Ma J."/>
        </authorList>
    </citation>
    <scope>NUCLEOTIDE SEQUENCE [LARGE SCALE GENOMIC DNA]</scope>
    <source>
        <strain evidence="3">CGMCC 4.7304</strain>
    </source>
</reference>
<dbReference type="RefSeq" id="WP_390314758.1">
    <property type="nucleotide sequence ID" value="NZ_JBHSPB010000003.1"/>
</dbReference>
<protein>
    <submittedName>
        <fullName evidence="2">GNAT family N-acetyltransferase</fullName>
        <ecNumber evidence="2">2.3.1.-</ecNumber>
    </submittedName>
</protein>
<dbReference type="SUPFAM" id="SSF55729">
    <property type="entry name" value="Acyl-CoA N-acyltransferases (Nat)"/>
    <property type="match status" value="1"/>
</dbReference>
<evidence type="ECO:0000313" key="2">
    <source>
        <dbReference type="EMBL" id="MFC5719650.1"/>
    </source>
</evidence>
<dbReference type="Proteomes" id="UP001596083">
    <property type="component" value="Unassembled WGS sequence"/>
</dbReference>
<dbReference type="InterPro" id="IPR000182">
    <property type="entry name" value="GNAT_dom"/>
</dbReference>
<accession>A0ABW0YZ14</accession>
<evidence type="ECO:0000259" key="1">
    <source>
        <dbReference type="Pfam" id="PF00583"/>
    </source>
</evidence>
<keyword evidence="3" id="KW-1185">Reference proteome</keyword>
<comment type="caution">
    <text evidence="2">The sequence shown here is derived from an EMBL/GenBank/DDBJ whole genome shotgun (WGS) entry which is preliminary data.</text>
</comment>
<name>A0ABW0YZ14_9ACTN</name>
<dbReference type="EC" id="2.3.1.-" evidence="2"/>
<dbReference type="Pfam" id="PF00583">
    <property type="entry name" value="Acetyltransf_1"/>
    <property type="match status" value="1"/>
</dbReference>
<keyword evidence="2" id="KW-0012">Acyltransferase</keyword>
<sequence length="204" mass="22052">MADVFLRRLSRWQAEQHREQLADLHVAAYATDSPCLSGRTAHAGGRQPAAAAPAEEPFHGRAAFLRRLAGHSVRPGFDLVVADGGGVVGCAYGFPLERQSGRWRGFVGPVPEHLAELTLAGRVFAVAELMVLPRLRRRGIGRRLHDQLLAGSDAALAALVLDPDHAGGAPAHAACRAWGWSPAGRFRPAERGPELEVYTRPLRR</sequence>
<proteinExistence type="predicted"/>
<gene>
    <name evidence="2" type="ORF">ACFP1Z_05585</name>
</gene>